<dbReference type="RefSeq" id="XP_003745083.1">
    <property type="nucleotide sequence ID" value="XM_003745035.1"/>
</dbReference>
<dbReference type="AlphaFoldDB" id="A0AAJ6VZ89"/>
<sequence length="326" mass="36279">MLCLLKMDLPPLGVFVLISAIHVISNKAVLTFEGFVYPAVFLRFFLSWQALCAAISLARVVLRTRRQTRCTNQLLHGVLLILPLITLYTYTGSKALAELPVPIFLSLQCAVPLFSWGIEAVLLQEEKGHQRCLSQLSIFIMAIFSVASILLSVPSPYSEGVSWMSVHVLASVIVRLLEVNGVNQCVKANAPLRDLTYHCSVLILLTSTSLMAGDYFHVFHAPHFSRPSFWLTFVASGASIAFLATRGSSPFESSLSRVFTAGLSFFLLKLPEDIPVEITIWMVLLFLCLLKLNWGPPKARPVCPHDKFRSMAHRQNLSDCQFQAII</sequence>
<feature type="transmembrane region" description="Helical" evidence="1">
    <location>
        <begin position="74"/>
        <end position="91"/>
    </location>
</feature>
<feature type="transmembrane region" description="Helical" evidence="1">
    <location>
        <begin position="160"/>
        <end position="177"/>
    </location>
</feature>
<feature type="transmembrane region" description="Helical" evidence="1">
    <location>
        <begin position="103"/>
        <end position="123"/>
    </location>
</feature>
<keyword evidence="1" id="KW-0472">Membrane</keyword>
<feature type="transmembrane region" description="Helical" evidence="1">
    <location>
        <begin position="35"/>
        <end position="62"/>
    </location>
</feature>
<protein>
    <submittedName>
        <fullName evidence="3">Transmembrane protein 241</fullName>
    </submittedName>
</protein>
<keyword evidence="1" id="KW-1133">Transmembrane helix</keyword>
<evidence type="ECO:0000256" key="1">
    <source>
        <dbReference type="SAM" id="Phobius"/>
    </source>
</evidence>
<feature type="transmembrane region" description="Helical" evidence="1">
    <location>
        <begin position="12"/>
        <end position="29"/>
    </location>
</feature>
<dbReference type="Proteomes" id="UP000694867">
    <property type="component" value="Unplaced"/>
</dbReference>
<name>A0AAJ6VZ89_9ACAR</name>
<gene>
    <name evidence="3" type="primary">LOC100903514</name>
</gene>
<reference evidence="3" key="1">
    <citation type="submission" date="2025-08" db="UniProtKB">
        <authorList>
            <consortium name="RefSeq"/>
        </authorList>
    </citation>
    <scope>IDENTIFICATION</scope>
</reference>
<feature type="transmembrane region" description="Helical" evidence="1">
    <location>
        <begin position="197"/>
        <end position="216"/>
    </location>
</feature>
<keyword evidence="2" id="KW-1185">Reference proteome</keyword>
<organism evidence="2 3">
    <name type="scientific">Galendromus occidentalis</name>
    <name type="common">western predatory mite</name>
    <dbReference type="NCBI Taxonomy" id="34638"/>
    <lineage>
        <taxon>Eukaryota</taxon>
        <taxon>Metazoa</taxon>
        <taxon>Ecdysozoa</taxon>
        <taxon>Arthropoda</taxon>
        <taxon>Chelicerata</taxon>
        <taxon>Arachnida</taxon>
        <taxon>Acari</taxon>
        <taxon>Parasitiformes</taxon>
        <taxon>Mesostigmata</taxon>
        <taxon>Gamasina</taxon>
        <taxon>Phytoseioidea</taxon>
        <taxon>Phytoseiidae</taxon>
        <taxon>Typhlodrominae</taxon>
        <taxon>Galendromus</taxon>
    </lineage>
</organism>
<dbReference type="KEGG" id="goe:100903514"/>
<evidence type="ECO:0000313" key="2">
    <source>
        <dbReference type="Proteomes" id="UP000694867"/>
    </source>
</evidence>
<dbReference type="GeneID" id="100903514"/>
<feature type="transmembrane region" description="Helical" evidence="1">
    <location>
        <begin position="228"/>
        <end position="244"/>
    </location>
</feature>
<keyword evidence="1 3" id="KW-0812">Transmembrane</keyword>
<feature type="transmembrane region" description="Helical" evidence="1">
    <location>
        <begin position="135"/>
        <end position="154"/>
    </location>
</feature>
<proteinExistence type="predicted"/>
<evidence type="ECO:0000313" key="3">
    <source>
        <dbReference type="RefSeq" id="XP_003745083.1"/>
    </source>
</evidence>
<accession>A0AAJ6VZ89</accession>